<keyword evidence="1" id="KW-0812">Transmembrane</keyword>
<keyword evidence="1" id="KW-1133">Transmembrane helix</keyword>
<dbReference type="AlphaFoldDB" id="A0A644VCK1"/>
<gene>
    <name evidence="2" type="ORF">SDC9_34486</name>
</gene>
<comment type="caution">
    <text evidence="2">The sequence shown here is derived from an EMBL/GenBank/DDBJ whole genome shotgun (WGS) entry which is preliminary data.</text>
</comment>
<reference evidence="2" key="1">
    <citation type="submission" date="2019-08" db="EMBL/GenBank/DDBJ databases">
        <authorList>
            <person name="Kucharzyk K."/>
            <person name="Murdoch R.W."/>
            <person name="Higgins S."/>
            <person name="Loffler F."/>
        </authorList>
    </citation>
    <scope>NUCLEOTIDE SEQUENCE</scope>
</reference>
<name>A0A644VCK1_9ZZZZ</name>
<evidence type="ECO:0000256" key="1">
    <source>
        <dbReference type="SAM" id="Phobius"/>
    </source>
</evidence>
<keyword evidence="1" id="KW-0472">Membrane</keyword>
<protein>
    <recommendedName>
        <fullName evidence="3">Prepilin-type N-terminal cleavage/methylation domain-containing protein</fullName>
    </recommendedName>
</protein>
<accession>A0A644VCK1</accession>
<dbReference type="EMBL" id="VSSQ01000258">
    <property type="protein sequence ID" value="MPL88463.1"/>
    <property type="molecule type" value="Genomic_DNA"/>
</dbReference>
<proteinExistence type="predicted"/>
<organism evidence="2">
    <name type="scientific">bioreactor metagenome</name>
    <dbReference type="NCBI Taxonomy" id="1076179"/>
    <lineage>
        <taxon>unclassified sequences</taxon>
        <taxon>metagenomes</taxon>
        <taxon>ecological metagenomes</taxon>
    </lineage>
</organism>
<feature type="transmembrane region" description="Helical" evidence="1">
    <location>
        <begin position="6"/>
        <end position="30"/>
    </location>
</feature>
<evidence type="ECO:0000313" key="2">
    <source>
        <dbReference type="EMBL" id="MPL88463.1"/>
    </source>
</evidence>
<sequence>MNSKKGFMLLEITIAFMLMCLLFATFYQGFLQMAVSMRKIYDDVELNRVAGAVMSTVESEIMYSSQQVILQDNKYGNRIVCRNIGPNRTVAFYCSKVEGTKTKVVVYKSTQIAGRPEGVNPLSSQSVSAEKFQVEKIDGRTLRLEIELKIETTGRSKTFIEVIRLCNGHVI</sequence>
<evidence type="ECO:0008006" key="3">
    <source>
        <dbReference type="Google" id="ProtNLM"/>
    </source>
</evidence>